<gene>
    <name evidence="2" type="ORF">KQX54_013354</name>
</gene>
<evidence type="ECO:0000313" key="2">
    <source>
        <dbReference type="EMBL" id="KAH0535095.1"/>
    </source>
</evidence>
<feature type="compositionally biased region" description="Basic and acidic residues" evidence="1">
    <location>
        <begin position="117"/>
        <end position="130"/>
    </location>
</feature>
<sequence>MYSLVFWTDSGKASVIKSEKIKTSSKAGFLVKLRNKNFPVKILLQNDNEEYLKKQTVDEAGNLIKKAAKPEDDVKNLERKVKGEGGGRKPKSKASNPIDAEIVEKQSIFDLDDQDDLIDKPESLMKEKETIQIGDQPGIGAGRSIQQNQEDSEGDNSDERPPGGELTGDKDLLKKIQSSSKGETSSSKQNLFQGDDEEQTVGRRLKLEGQSRQNKEEITGSSDAISSKTKSNKRRGTAADKNSDRDPITSQGSKKMRREKSSSSNDSDIDSSDKSLDKSENSSESKLFRKFLKWQKNLESKEPKIKKHRKEKKLKPKEVELIEESNIFVNRFKLDTITELNKKNPREMTRQLFKLIIGTDELAKMTITQKKGREKMPDKYVEAVYGELTYNGAAQLFEICFTI</sequence>
<feature type="compositionally biased region" description="Basic and acidic residues" evidence="1">
    <location>
        <begin position="271"/>
        <end position="281"/>
    </location>
</feature>
<proteinExistence type="predicted"/>
<feature type="compositionally biased region" description="Basic and acidic residues" evidence="1">
    <location>
        <begin position="157"/>
        <end position="174"/>
    </location>
</feature>
<dbReference type="AlphaFoldDB" id="A0AAV7HSM4"/>
<evidence type="ECO:0000256" key="1">
    <source>
        <dbReference type="SAM" id="MobiDB-lite"/>
    </source>
</evidence>
<dbReference type="Proteomes" id="UP000826195">
    <property type="component" value="Unassembled WGS sequence"/>
</dbReference>
<organism evidence="2 3">
    <name type="scientific">Cotesia glomerata</name>
    <name type="common">Lepidopteran parasitic wasp</name>
    <name type="synonym">Apanteles glomeratus</name>
    <dbReference type="NCBI Taxonomy" id="32391"/>
    <lineage>
        <taxon>Eukaryota</taxon>
        <taxon>Metazoa</taxon>
        <taxon>Ecdysozoa</taxon>
        <taxon>Arthropoda</taxon>
        <taxon>Hexapoda</taxon>
        <taxon>Insecta</taxon>
        <taxon>Pterygota</taxon>
        <taxon>Neoptera</taxon>
        <taxon>Endopterygota</taxon>
        <taxon>Hymenoptera</taxon>
        <taxon>Apocrita</taxon>
        <taxon>Ichneumonoidea</taxon>
        <taxon>Braconidae</taxon>
        <taxon>Microgastrinae</taxon>
        <taxon>Cotesia</taxon>
    </lineage>
</organism>
<feature type="compositionally biased region" description="Basic and acidic residues" evidence="1">
    <location>
        <begin position="237"/>
        <end position="247"/>
    </location>
</feature>
<dbReference type="EMBL" id="JAHXZJ010002982">
    <property type="protein sequence ID" value="KAH0535095.1"/>
    <property type="molecule type" value="Genomic_DNA"/>
</dbReference>
<evidence type="ECO:0000313" key="3">
    <source>
        <dbReference type="Proteomes" id="UP000826195"/>
    </source>
</evidence>
<feature type="region of interest" description="Disordered" evidence="1">
    <location>
        <begin position="113"/>
        <end position="281"/>
    </location>
</feature>
<accession>A0AAV7HSM4</accession>
<keyword evidence="3" id="KW-1185">Reference proteome</keyword>
<reference evidence="2 3" key="1">
    <citation type="journal article" date="2021" name="J. Hered.">
        <title>A chromosome-level genome assembly of the parasitoid wasp, Cotesia glomerata (Hymenoptera: Braconidae).</title>
        <authorList>
            <person name="Pinto B.J."/>
            <person name="Weis J.J."/>
            <person name="Gamble T."/>
            <person name="Ode P.J."/>
            <person name="Paul R."/>
            <person name="Zaspel J.M."/>
        </authorList>
    </citation>
    <scope>NUCLEOTIDE SEQUENCE [LARGE SCALE GENOMIC DNA]</scope>
    <source>
        <strain evidence="2">CgM1</strain>
    </source>
</reference>
<protein>
    <submittedName>
        <fullName evidence="2">Uncharacterized protein</fullName>
    </submittedName>
</protein>
<feature type="compositionally biased region" description="Polar residues" evidence="1">
    <location>
        <begin position="219"/>
        <end position="229"/>
    </location>
</feature>
<feature type="compositionally biased region" description="Low complexity" evidence="1">
    <location>
        <begin position="178"/>
        <end position="187"/>
    </location>
</feature>
<comment type="caution">
    <text evidence="2">The sequence shown here is derived from an EMBL/GenBank/DDBJ whole genome shotgun (WGS) entry which is preliminary data.</text>
</comment>
<name>A0AAV7HSM4_COTGL</name>
<feature type="region of interest" description="Disordered" evidence="1">
    <location>
        <begin position="69"/>
        <end position="100"/>
    </location>
</feature>
<feature type="compositionally biased region" description="Basic and acidic residues" evidence="1">
    <location>
        <begin position="205"/>
        <end position="218"/>
    </location>
</feature>
<feature type="compositionally biased region" description="Basic and acidic residues" evidence="1">
    <location>
        <begin position="69"/>
        <end position="87"/>
    </location>
</feature>